<dbReference type="GO" id="GO:0016787">
    <property type="term" value="F:hydrolase activity"/>
    <property type="evidence" value="ECO:0007669"/>
    <property type="project" value="UniProtKB-KW"/>
</dbReference>
<proteinExistence type="predicted"/>
<accession>A0ABV2B0E7</accession>
<dbReference type="Proteomes" id="UP001460888">
    <property type="component" value="Unassembled WGS sequence"/>
</dbReference>
<keyword evidence="1" id="KW-0378">Hydrolase</keyword>
<sequence length="477" mass="50906">MTDLRWTKVLALAMAGALVVGCSDSGGSDDVDNGDDGEQQTRVQDTRDFAVNEDSLAFEALDGVETDRWTGIADNGAGYRVEVPAEGNWNGMLVMYAHGYRGEGPELTVSSPSLRSYYISQGYAWAASSYSTNFYDVRTGIEDTNALANAFVDIAAENGRTLTAPSKIYITGDSMGGHVAAAAIESETQATAANKVTYAGAVPRCGVVGGTYEFDYLLNFTFAAQHVADMGPTSYPATDFDQTAIDNVLWTTNPSFTAQGVPTDAGLQLENIVRTLSGGDRPTFEQGFRGGYYNVVMGTGGRDGTVNGILLRNLSGNDGVTYNLDGDPDSSTAEETAFNESMFRVMADPAANPLRGDGVRWIPQVNGEFSVPVVSLHNLGDLYVPFVHEQIYRERAEANGSDQWLVQRAIRSSPHCSFEAAELVSAFDAMIAWEQNGTKPEGDDVTTASVVADENYGCQFTTATRPGVAACPTAAVP</sequence>
<keyword evidence="2" id="KW-1185">Reference proteome</keyword>
<dbReference type="PROSITE" id="PS51257">
    <property type="entry name" value="PROKAR_LIPOPROTEIN"/>
    <property type="match status" value="1"/>
</dbReference>
<dbReference type="InterPro" id="IPR029058">
    <property type="entry name" value="AB_hydrolase_fold"/>
</dbReference>
<evidence type="ECO:0000313" key="2">
    <source>
        <dbReference type="Proteomes" id="UP001460888"/>
    </source>
</evidence>
<evidence type="ECO:0000313" key="1">
    <source>
        <dbReference type="EMBL" id="MES1929376.1"/>
    </source>
</evidence>
<dbReference type="EMBL" id="APND01000002">
    <property type="protein sequence ID" value="MES1929376.1"/>
    <property type="molecule type" value="Genomic_DNA"/>
</dbReference>
<protein>
    <submittedName>
        <fullName evidence="1">Alpha/beta fold family hydrolase</fullName>
    </submittedName>
</protein>
<dbReference type="RefSeq" id="WP_353110865.1">
    <property type="nucleotide sequence ID" value="NZ_APND01000002.1"/>
</dbReference>
<organism evidence="1 2">
    <name type="scientific">Salinisphaera dokdonensis CL-ES53</name>
    <dbReference type="NCBI Taxonomy" id="1304272"/>
    <lineage>
        <taxon>Bacteria</taxon>
        <taxon>Pseudomonadati</taxon>
        <taxon>Pseudomonadota</taxon>
        <taxon>Gammaproteobacteria</taxon>
        <taxon>Salinisphaerales</taxon>
        <taxon>Salinisphaeraceae</taxon>
        <taxon>Salinisphaera</taxon>
    </lineage>
</organism>
<dbReference type="SUPFAM" id="SSF53474">
    <property type="entry name" value="alpha/beta-Hydrolases"/>
    <property type="match status" value="1"/>
</dbReference>
<name>A0ABV2B0E7_9GAMM</name>
<dbReference type="Gene3D" id="3.40.50.1820">
    <property type="entry name" value="alpha/beta hydrolase"/>
    <property type="match status" value="1"/>
</dbReference>
<reference evidence="1 2" key="1">
    <citation type="submission" date="2013-03" db="EMBL/GenBank/DDBJ databases">
        <title>Salinisphaera dokdonensis CL-ES53 Genome Sequencing.</title>
        <authorList>
            <person name="Li C."/>
            <person name="Lai Q."/>
            <person name="Shao Z."/>
        </authorList>
    </citation>
    <scope>NUCLEOTIDE SEQUENCE [LARGE SCALE GENOMIC DNA]</scope>
    <source>
        <strain evidence="1 2">CL-ES53</strain>
    </source>
</reference>
<comment type="caution">
    <text evidence="1">The sequence shown here is derived from an EMBL/GenBank/DDBJ whole genome shotgun (WGS) entry which is preliminary data.</text>
</comment>
<gene>
    <name evidence="1" type="ORF">SADO_08967</name>
</gene>